<gene>
    <name evidence="2" type="ORF">EZ444_18400</name>
    <name evidence="3" type="ORF">FBD94_23530</name>
</gene>
<dbReference type="SUPFAM" id="SSF55729">
    <property type="entry name" value="Acyl-CoA N-acyltransferases (Nat)"/>
    <property type="match status" value="1"/>
</dbReference>
<dbReference type="RefSeq" id="WP_131610612.1">
    <property type="nucleotide sequence ID" value="NZ_SJSM01000013.1"/>
</dbReference>
<keyword evidence="4" id="KW-1185">Reference proteome</keyword>
<dbReference type="PROSITE" id="PS51186">
    <property type="entry name" value="GNAT"/>
    <property type="match status" value="1"/>
</dbReference>
<proteinExistence type="predicted"/>
<dbReference type="PANTHER" id="PTHR43415:SF3">
    <property type="entry name" value="GNAT-FAMILY ACETYLTRANSFERASE"/>
    <property type="match status" value="1"/>
</dbReference>
<dbReference type="OrthoDB" id="6290225at2"/>
<organism evidence="2 4">
    <name type="scientific">Pedobacter hiemivivus</name>
    <dbReference type="NCBI Taxonomy" id="2530454"/>
    <lineage>
        <taxon>Bacteria</taxon>
        <taxon>Pseudomonadati</taxon>
        <taxon>Bacteroidota</taxon>
        <taxon>Sphingobacteriia</taxon>
        <taxon>Sphingobacteriales</taxon>
        <taxon>Sphingobacteriaceae</taxon>
        <taxon>Pedobacter</taxon>
    </lineage>
</organism>
<dbReference type="Pfam" id="PF13302">
    <property type="entry name" value="Acetyltransf_3"/>
    <property type="match status" value="1"/>
</dbReference>
<name>A0A4R0MZA6_9SPHI</name>
<accession>A0A4U1G1T4</accession>
<protein>
    <submittedName>
        <fullName evidence="2 3">N-acetyltransferase</fullName>
    </submittedName>
</protein>
<dbReference type="Proteomes" id="UP000309594">
    <property type="component" value="Unassembled WGS sequence"/>
</dbReference>
<dbReference type="AlphaFoldDB" id="A0A4R0MZA6"/>
<dbReference type="PANTHER" id="PTHR43415">
    <property type="entry name" value="SPERMIDINE N(1)-ACETYLTRANSFERASE"/>
    <property type="match status" value="1"/>
</dbReference>
<sequence>MTPIYIRPLVLADAKTSFNWRNDPEVWEYTEYQPDLYISPELEEEWLKAKLSRVNEKRFAICLEENDQYIGNIQLLDIDGEKASYHIFIGEKSFWGRGISQSATKLILAYAFSELNLENVSLEVNPLNVPAWKAYQKVGFESIGENKKNGFMKMAISKNEFLTIL</sequence>
<reference evidence="2 4" key="1">
    <citation type="submission" date="2019-02" db="EMBL/GenBank/DDBJ databases">
        <title>Pedobacter sp. RP-3-8 sp. nov., isolated from Arctic soil.</title>
        <authorList>
            <person name="Dahal R.H."/>
        </authorList>
    </citation>
    <scope>NUCLEOTIDE SEQUENCE [LARGE SCALE GENOMIC DNA]</scope>
    <source>
        <strain evidence="2 4">RP-3-8</strain>
    </source>
</reference>
<dbReference type="EMBL" id="SJSM01000013">
    <property type="protein sequence ID" value="TCC92709.1"/>
    <property type="molecule type" value="Genomic_DNA"/>
</dbReference>
<dbReference type="GO" id="GO:0016747">
    <property type="term" value="F:acyltransferase activity, transferring groups other than amino-acyl groups"/>
    <property type="evidence" value="ECO:0007669"/>
    <property type="project" value="InterPro"/>
</dbReference>
<dbReference type="InterPro" id="IPR000182">
    <property type="entry name" value="GNAT_dom"/>
</dbReference>
<dbReference type="Gene3D" id="3.40.630.30">
    <property type="match status" value="1"/>
</dbReference>
<feature type="domain" description="N-acetyltransferase" evidence="1">
    <location>
        <begin position="4"/>
        <end position="163"/>
    </location>
</feature>
<evidence type="ECO:0000313" key="5">
    <source>
        <dbReference type="Proteomes" id="UP000309594"/>
    </source>
</evidence>
<evidence type="ECO:0000313" key="2">
    <source>
        <dbReference type="EMBL" id="TCC92709.1"/>
    </source>
</evidence>
<evidence type="ECO:0000313" key="4">
    <source>
        <dbReference type="Proteomes" id="UP000291117"/>
    </source>
</evidence>
<comment type="caution">
    <text evidence="2">The sequence shown here is derived from an EMBL/GenBank/DDBJ whole genome shotgun (WGS) entry which is preliminary data.</text>
</comment>
<evidence type="ECO:0000313" key="3">
    <source>
        <dbReference type="EMBL" id="TKC56223.1"/>
    </source>
</evidence>
<keyword evidence="2" id="KW-0808">Transferase</keyword>
<reference evidence="3 5" key="2">
    <citation type="submission" date="2019-04" db="EMBL/GenBank/DDBJ databases">
        <title>Pedobacter sp. RP-1-16 sp. nov., isolated from Arctic soil.</title>
        <authorList>
            <person name="Dahal R.H."/>
            <person name="Kim D.-U."/>
        </authorList>
    </citation>
    <scope>NUCLEOTIDE SEQUENCE [LARGE SCALE GENOMIC DNA]</scope>
    <source>
        <strain evidence="3 5">RP-1-16</strain>
    </source>
</reference>
<dbReference type="EMBL" id="SWDX01000013">
    <property type="protein sequence ID" value="TKC56223.1"/>
    <property type="molecule type" value="Genomic_DNA"/>
</dbReference>
<dbReference type="InterPro" id="IPR016181">
    <property type="entry name" value="Acyl_CoA_acyltransferase"/>
</dbReference>
<dbReference type="Proteomes" id="UP000291117">
    <property type="component" value="Unassembled WGS sequence"/>
</dbReference>
<evidence type="ECO:0000259" key="1">
    <source>
        <dbReference type="PROSITE" id="PS51186"/>
    </source>
</evidence>
<accession>A0A4R0MZA6</accession>